<dbReference type="AlphaFoldDB" id="A0A2T0Q763"/>
<keyword evidence="5" id="KW-0378">Hydrolase</keyword>
<evidence type="ECO:0000313" key="6">
    <source>
        <dbReference type="Proteomes" id="UP000237846"/>
    </source>
</evidence>
<dbReference type="GO" id="GO:0005829">
    <property type="term" value="C:cytosol"/>
    <property type="evidence" value="ECO:0007669"/>
    <property type="project" value="TreeGrafter"/>
</dbReference>
<name>A0A2T0Q763_9ACTN</name>
<dbReference type="GO" id="GO:0006260">
    <property type="term" value="P:DNA replication"/>
    <property type="evidence" value="ECO:0007669"/>
    <property type="project" value="UniProtKB-KW"/>
</dbReference>
<dbReference type="InterPro" id="IPR007693">
    <property type="entry name" value="DNA_helicase_DnaB-like_N"/>
</dbReference>
<keyword evidence="5" id="KW-0067">ATP-binding</keyword>
<gene>
    <name evidence="5" type="ORF">CLV72_103257</name>
</gene>
<keyword evidence="1" id="KW-0235">DNA replication</keyword>
<proteinExistence type="predicted"/>
<feature type="domain" description="DNA helicase DnaB-like N-terminal" evidence="4">
    <location>
        <begin position="10"/>
        <end position="111"/>
    </location>
</feature>
<dbReference type="Pfam" id="PF13148">
    <property type="entry name" value="DUF3987"/>
    <property type="match status" value="1"/>
</dbReference>
<evidence type="ECO:0000259" key="4">
    <source>
        <dbReference type="Pfam" id="PF00772"/>
    </source>
</evidence>
<dbReference type="EMBL" id="PVZC01000003">
    <property type="protein sequence ID" value="PRX99652.1"/>
    <property type="molecule type" value="Genomic_DNA"/>
</dbReference>
<keyword evidence="5" id="KW-0547">Nucleotide-binding</keyword>
<sequence length="645" mass="68613">MTATDFATALPHDFAAEQAVLGAMLLSADAITEVRALLDASAFYRPAHQIVFAVIADIAAGGEPADAVTLVAELARRGDLARVGGGPYVHTLLASVPTAANAGYYARIVAEHARRREVIAAGTRLVQVGHTLSDEPDALRAWALEQLSATSGATWPTPMPLGVRGELPAFPVDALPTWLGDFVSALAVETQTPVDLAGCLALAVLSTAAGGRALVVVRGMWVEPVNIFTVVAMPPASRKSPVFKAMVAPIMRAERHLQERVQPQRAEAELARQVSLRTAEKAARRASDTVVPGGDADALADATSAALAAQEITVPELPQLVTDDVTPETAASLLAKQGGRLAVLSAEGGIFATLAGRYSGMPNLDLFLKGHAGDMLRVDRQSRAPEHVDSACLTLGLALQPEVVRDIADMPGFRGKGLLGRILYALPASNIGRRDTEPPVVPDLVAARYDTKVHSLVNDLYGWDDPMRLQLSAPAAQLRADLSRTTEPRLHPQHGDLGHLGDWAGKYVGAVCRIAGLLHLADHGGAGHRHPISGPTMAAAVRIGEYYAEHAKAAFDTMGAAPGSSDARFLLDWLTNKRTAQFTVRELFTALPRGRFRRVGDLTPAISVLEEHGWVRELSQPKRKGRGRPASPKYATHPDIHQSGR</sequence>
<reference evidence="5 6" key="1">
    <citation type="submission" date="2018-03" db="EMBL/GenBank/DDBJ databases">
        <title>Genomic Encyclopedia of Archaeal and Bacterial Type Strains, Phase II (KMG-II): from individual species to whole genera.</title>
        <authorList>
            <person name="Goeker M."/>
        </authorList>
    </citation>
    <scope>NUCLEOTIDE SEQUENCE [LARGE SCALE GENOMIC DNA]</scope>
    <source>
        <strain evidence="5 6">DSM 45601</strain>
    </source>
</reference>
<accession>A0A2T0Q763</accession>
<dbReference type="Pfam" id="PF00772">
    <property type="entry name" value="DnaB"/>
    <property type="match status" value="1"/>
</dbReference>
<keyword evidence="5" id="KW-0347">Helicase</keyword>
<dbReference type="Gene3D" id="1.10.860.10">
    <property type="entry name" value="DNAb Helicase, Chain A"/>
    <property type="match status" value="1"/>
</dbReference>
<evidence type="ECO:0000256" key="1">
    <source>
        <dbReference type="ARBA" id="ARBA00022705"/>
    </source>
</evidence>
<dbReference type="PANTHER" id="PTHR30153:SF2">
    <property type="entry name" value="REPLICATIVE DNA HELICASE"/>
    <property type="match status" value="1"/>
</dbReference>
<keyword evidence="6" id="KW-1185">Reference proteome</keyword>
<dbReference type="Proteomes" id="UP000237846">
    <property type="component" value="Unassembled WGS sequence"/>
</dbReference>
<organism evidence="5 6">
    <name type="scientific">Allonocardiopsis opalescens</name>
    <dbReference type="NCBI Taxonomy" id="1144618"/>
    <lineage>
        <taxon>Bacteria</taxon>
        <taxon>Bacillati</taxon>
        <taxon>Actinomycetota</taxon>
        <taxon>Actinomycetes</taxon>
        <taxon>Streptosporangiales</taxon>
        <taxon>Allonocardiopsis</taxon>
    </lineage>
</organism>
<feature type="compositionally biased region" description="Basic and acidic residues" evidence="3">
    <location>
        <begin position="636"/>
        <end position="645"/>
    </location>
</feature>
<dbReference type="SUPFAM" id="SSF48024">
    <property type="entry name" value="N-terminal domain of DnaB helicase"/>
    <property type="match status" value="1"/>
</dbReference>
<comment type="caution">
    <text evidence="5">The sequence shown here is derived from an EMBL/GenBank/DDBJ whole genome shotgun (WGS) entry which is preliminary data.</text>
</comment>
<dbReference type="PANTHER" id="PTHR30153">
    <property type="entry name" value="REPLICATIVE DNA HELICASE DNAB"/>
    <property type="match status" value="1"/>
</dbReference>
<dbReference type="GO" id="GO:0003678">
    <property type="term" value="F:DNA helicase activity"/>
    <property type="evidence" value="ECO:0007669"/>
    <property type="project" value="InterPro"/>
</dbReference>
<dbReference type="InterPro" id="IPR025048">
    <property type="entry name" value="DUF3987"/>
</dbReference>
<dbReference type="InterPro" id="IPR016136">
    <property type="entry name" value="DNA_helicase_N/primase_C"/>
</dbReference>
<dbReference type="RefSeq" id="WP_211302815.1">
    <property type="nucleotide sequence ID" value="NZ_PVZC01000003.1"/>
</dbReference>
<keyword evidence="2" id="KW-0238">DNA-binding</keyword>
<evidence type="ECO:0000313" key="5">
    <source>
        <dbReference type="EMBL" id="PRX99652.1"/>
    </source>
</evidence>
<dbReference type="InterPro" id="IPR036185">
    <property type="entry name" value="DNA_heli_DnaB-like_N_sf"/>
</dbReference>
<evidence type="ECO:0000256" key="3">
    <source>
        <dbReference type="SAM" id="MobiDB-lite"/>
    </source>
</evidence>
<dbReference type="GO" id="GO:0003677">
    <property type="term" value="F:DNA binding"/>
    <property type="evidence" value="ECO:0007669"/>
    <property type="project" value="UniProtKB-KW"/>
</dbReference>
<dbReference type="GO" id="GO:0005524">
    <property type="term" value="F:ATP binding"/>
    <property type="evidence" value="ECO:0007669"/>
    <property type="project" value="InterPro"/>
</dbReference>
<feature type="region of interest" description="Disordered" evidence="3">
    <location>
        <begin position="619"/>
        <end position="645"/>
    </location>
</feature>
<evidence type="ECO:0000256" key="2">
    <source>
        <dbReference type="ARBA" id="ARBA00023125"/>
    </source>
</evidence>
<protein>
    <submittedName>
        <fullName evidence="5">DnaB helicase-like protein</fullName>
    </submittedName>
</protein>